<dbReference type="InParanoid" id="A0A6I9TIG3"/>
<accession>A0A6I9TIG3</accession>
<feature type="domain" description="FH2" evidence="6">
    <location>
        <begin position="534"/>
        <end position="962"/>
    </location>
</feature>
<proteinExistence type="inferred from homology"/>
<feature type="compositionally biased region" description="Pro residues" evidence="3">
    <location>
        <begin position="72"/>
        <end position="83"/>
    </location>
</feature>
<feature type="region of interest" description="Disordered" evidence="3">
    <location>
        <begin position="351"/>
        <end position="543"/>
    </location>
</feature>
<feature type="transmembrane region" description="Helical" evidence="4">
    <location>
        <begin position="111"/>
        <end position="134"/>
    </location>
</feature>
<dbReference type="SUPFAM" id="SSF101447">
    <property type="entry name" value="Formin homology 2 domain (FH2 domain)"/>
    <property type="match status" value="1"/>
</dbReference>
<dbReference type="GO" id="GO:0045010">
    <property type="term" value="P:actin nucleation"/>
    <property type="evidence" value="ECO:0007669"/>
    <property type="project" value="InterPro"/>
</dbReference>
<dbReference type="GO" id="GO:0051015">
    <property type="term" value="F:actin filament binding"/>
    <property type="evidence" value="ECO:0007669"/>
    <property type="project" value="InterPro"/>
</dbReference>
<evidence type="ECO:0000259" key="6">
    <source>
        <dbReference type="PROSITE" id="PS51444"/>
    </source>
</evidence>
<dbReference type="AlphaFoldDB" id="A0A6I9TIG3"/>
<dbReference type="Proteomes" id="UP000504604">
    <property type="component" value="Linkage group LG6"/>
</dbReference>
<feature type="compositionally biased region" description="Polar residues" evidence="3">
    <location>
        <begin position="154"/>
        <end position="166"/>
    </location>
</feature>
<comment type="similarity">
    <text evidence="1">Belongs to the formin-like family. Class-I subfamily.</text>
</comment>
<dbReference type="PANTHER" id="PTHR23213">
    <property type="entry name" value="FORMIN-RELATED"/>
    <property type="match status" value="1"/>
</dbReference>
<feature type="compositionally biased region" description="Polar residues" evidence="3">
    <location>
        <begin position="207"/>
        <end position="218"/>
    </location>
</feature>
<keyword evidence="4" id="KW-0472">Membrane</keyword>
<name>A0A6I9TIG3_SESIN</name>
<dbReference type="RefSeq" id="XP_011080563.1">
    <property type="nucleotide sequence ID" value="XM_011082261.2"/>
</dbReference>
<feature type="chain" id="PRO_5026752502" description="Formin-like protein" evidence="5">
    <location>
        <begin position="23"/>
        <end position="987"/>
    </location>
</feature>
<keyword evidence="7" id="KW-1185">Reference proteome</keyword>
<evidence type="ECO:0000313" key="7">
    <source>
        <dbReference type="Proteomes" id="UP000504604"/>
    </source>
</evidence>
<feature type="compositionally biased region" description="Low complexity" evidence="3">
    <location>
        <begin position="56"/>
        <end position="71"/>
    </location>
</feature>
<dbReference type="Gramene" id="SIN_1023390.t">
    <property type="protein sequence ID" value="SIN_1023390.t"/>
    <property type="gene ID" value="SIN_1023390"/>
</dbReference>
<feature type="compositionally biased region" description="Pro residues" evidence="3">
    <location>
        <begin position="43"/>
        <end position="55"/>
    </location>
</feature>
<sequence>MPPSTTTFFLLLLSLMLSPLSAAPLQNRRILHQPFFPEDSVPPSQPPIPSPPSTPKYPFSSSSSSNNTPFFPSYPSPPPPPSPASLASFPANITTLDVHNSSKSKSASSKLIGAAVAAVVVAVAIVAVAVFLHLRRRNRNQRSSSFDHSKTQRSDSNSTATTSHHAPSNHHLPKLQRPSQTSSEFLYLGTLVNSHAAGGGIAGNGGSSTVNDINASNSRKMDSPELRPLPPLNTQQSFRRNYRNNADVASSKDDEDEEFFSPKGSLNGRESSIGTGSASRRAFAAIEVENFNGSTSNSSSTYSSSVSGSGSGSPVRSISLSLSPANSLSPRNSMPKSPDLIEIQTIGLLHREMPTSPPPRGSMCKESASPSPPSSSSPDRYSRRSEESSPRISNISDRSVDSPVRFGSRAQHNASSILKPPSPPPSNRQESPPPPPPPLSAPSRPPVSVPPAPPPPPPPLSKVWDSPRTPTPPAKKPISQPPGSVTPLRPISIRTPTVISPFELPPKDSGVGENDEDERSTIKETEHSSEGVERNEEATPKPKLKPLHWDKVRASSDREMVWDQLKCSSFKLNEEMIETLFVVNTPKPTPKETNRWQVLPPPGQDNGNRVLDPKKAQNIAILLRALNVTVEEVCEGLLEGNTDMLGTELLESLLKMAPTKEEERKLKEYKDASPTKLGAAERFLKAVLDIPNAFKRVDAMLYVSNFDSEVEYLKKSFATLEAACEELRTSRMFLKLLEAVLKTGNRMNVGTNRGDAHAFKLDTLLKLVDVKGADGKTTLLHFVVQEIIRSEGARLYGGSATETSAINDDAKCRKLGLQVVSGLSSELSNVKKAAAMDAEVLSCDVSKLSKGIANIGEVIRLNKPISMEESNTNKFSDSMNSFMKKAEEEIIRIQAQESVALSLVKEITEYFHGNSAKEEAHPFRIFMIVRDFLTILDRVCKEVGMINERTTVSYAHKFPVPVNPLLQQVSGGFHNERQHTSSDEESS</sequence>
<evidence type="ECO:0000256" key="5">
    <source>
        <dbReference type="SAM" id="SignalP"/>
    </source>
</evidence>
<keyword evidence="5" id="KW-0732">Signal</keyword>
<keyword evidence="4" id="KW-1133">Transmembrane helix</keyword>
<feature type="region of interest" description="Disordered" evidence="3">
    <location>
        <begin position="292"/>
        <end position="318"/>
    </location>
</feature>
<feature type="compositionally biased region" description="Basic and acidic residues" evidence="3">
    <location>
        <begin position="380"/>
        <end position="389"/>
    </location>
</feature>
<dbReference type="InterPro" id="IPR027643">
    <property type="entry name" value="Formin-like_plant"/>
</dbReference>
<dbReference type="OrthoDB" id="1668162at2759"/>
<feature type="compositionally biased region" description="Basic and acidic residues" evidence="3">
    <location>
        <begin position="519"/>
        <end position="540"/>
    </location>
</feature>
<evidence type="ECO:0000256" key="3">
    <source>
        <dbReference type="SAM" id="MobiDB-lite"/>
    </source>
</evidence>
<feature type="region of interest" description="Disordered" evidence="3">
    <location>
        <begin position="199"/>
        <end position="276"/>
    </location>
</feature>
<dbReference type="Gene3D" id="1.20.58.2220">
    <property type="entry name" value="Formin, FH2 domain"/>
    <property type="match status" value="1"/>
</dbReference>
<dbReference type="Pfam" id="PF02181">
    <property type="entry name" value="FH2"/>
    <property type="match status" value="1"/>
</dbReference>
<dbReference type="PROSITE" id="PS51444">
    <property type="entry name" value="FH2"/>
    <property type="match status" value="1"/>
</dbReference>
<dbReference type="SMART" id="SM00498">
    <property type="entry name" value="FH2"/>
    <property type="match status" value="1"/>
</dbReference>
<protein>
    <recommendedName>
        <fullName evidence="2">Formin-like protein</fullName>
    </recommendedName>
</protein>
<dbReference type="PANTHER" id="PTHR23213:SF276">
    <property type="entry name" value="FORMIN-LIKE PROTEIN 1"/>
    <property type="match status" value="1"/>
</dbReference>
<evidence type="ECO:0000256" key="2">
    <source>
        <dbReference type="RuleBase" id="RU361260"/>
    </source>
</evidence>
<evidence type="ECO:0000256" key="4">
    <source>
        <dbReference type="SAM" id="Phobius"/>
    </source>
</evidence>
<organism evidence="7 8">
    <name type="scientific">Sesamum indicum</name>
    <name type="common">Oriental sesame</name>
    <name type="synonym">Sesamum orientale</name>
    <dbReference type="NCBI Taxonomy" id="4182"/>
    <lineage>
        <taxon>Eukaryota</taxon>
        <taxon>Viridiplantae</taxon>
        <taxon>Streptophyta</taxon>
        <taxon>Embryophyta</taxon>
        <taxon>Tracheophyta</taxon>
        <taxon>Spermatophyta</taxon>
        <taxon>Magnoliopsida</taxon>
        <taxon>eudicotyledons</taxon>
        <taxon>Gunneridae</taxon>
        <taxon>Pentapetalae</taxon>
        <taxon>asterids</taxon>
        <taxon>lamiids</taxon>
        <taxon>Lamiales</taxon>
        <taxon>Pedaliaceae</taxon>
        <taxon>Sesamum</taxon>
    </lineage>
</organism>
<feature type="compositionally biased region" description="Polar residues" evidence="3">
    <location>
        <begin position="232"/>
        <end position="248"/>
    </location>
</feature>
<dbReference type="InterPro" id="IPR015425">
    <property type="entry name" value="FH2_Formin"/>
</dbReference>
<gene>
    <name evidence="8" type="primary">LOC105163793</name>
</gene>
<feature type="region of interest" description="Disordered" evidence="3">
    <location>
        <begin position="36"/>
        <end position="88"/>
    </location>
</feature>
<feature type="compositionally biased region" description="Pro residues" evidence="3">
    <location>
        <begin position="420"/>
        <end position="460"/>
    </location>
</feature>
<dbReference type="KEGG" id="sind:105163793"/>
<dbReference type="GeneID" id="105163793"/>
<evidence type="ECO:0000256" key="1">
    <source>
        <dbReference type="ARBA" id="ARBA00025793"/>
    </source>
</evidence>
<keyword evidence="4" id="KW-0812">Transmembrane</keyword>
<feature type="signal peptide" evidence="5">
    <location>
        <begin position="1"/>
        <end position="22"/>
    </location>
</feature>
<dbReference type="FunCoup" id="A0A6I9TIG3">
    <property type="interactions" value="1347"/>
</dbReference>
<dbReference type="InterPro" id="IPR042201">
    <property type="entry name" value="FH2_Formin_sf"/>
</dbReference>
<feature type="region of interest" description="Disordered" evidence="3">
    <location>
        <begin position="140"/>
        <end position="179"/>
    </location>
</feature>
<reference evidence="8" key="1">
    <citation type="submission" date="2025-08" db="UniProtKB">
        <authorList>
            <consortium name="RefSeq"/>
        </authorList>
    </citation>
    <scope>IDENTIFICATION</scope>
</reference>
<evidence type="ECO:0000313" key="8">
    <source>
        <dbReference type="RefSeq" id="XP_011080563.1"/>
    </source>
</evidence>